<dbReference type="Gene3D" id="1.10.10.10">
    <property type="entry name" value="Winged helix-like DNA-binding domain superfamily/Winged helix DNA-binding domain"/>
    <property type="match status" value="1"/>
</dbReference>
<dbReference type="Proteomes" id="UP000641932">
    <property type="component" value="Unassembled WGS sequence"/>
</dbReference>
<accession>A0A917ZYH7</accession>
<dbReference type="GO" id="GO:0006355">
    <property type="term" value="P:regulation of DNA-templated transcription"/>
    <property type="evidence" value="ECO:0007669"/>
    <property type="project" value="InterPro"/>
</dbReference>
<comment type="caution">
    <text evidence="2">The sequence shown here is derived from an EMBL/GenBank/DDBJ whole genome shotgun (WGS) entry which is preliminary data.</text>
</comment>
<dbReference type="SUPFAM" id="SSF46894">
    <property type="entry name" value="C-terminal effector domain of the bipartite response regulators"/>
    <property type="match status" value="1"/>
</dbReference>
<keyword evidence="3" id="KW-1185">Reference proteome</keyword>
<dbReference type="Pfam" id="PF00989">
    <property type="entry name" value="PAS"/>
    <property type="match status" value="1"/>
</dbReference>
<sequence length="231" mass="25003">MIESADAPARSAARAFASPQAGIGHPEYRQRHSGRVTCMASLDPSLNIAAANADFFRQFARSSTDICGRSIYDFLHPSARSVLPRHFTRLSDGQRARFVERVVAMPVADRVFSAEMTGVAVCGEGDGLTGIVVMVSPDEEAPDNQDAACLPKPLLTPLDARILEGVATGTSTVQLAARLYLSRQGVEYHVGLMLRRLKAPNRAALVSRAYSKGILTVGNWPPRVLPEFVKK</sequence>
<protein>
    <recommendedName>
        <fullName evidence="1">HTH luxR-type domain-containing protein</fullName>
    </recommendedName>
</protein>
<dbReference type="CDD" id="cd00130">
    <property type="entry name" value="PAS"/>
    <property type="match status" value="1"/>
</dbReference>
<dbReference type="InterPro" id="IPR000014">
    <property type="entry name" value="PAS"/>
</dbReference>
<reference evidence="2" key="2">
    <citation type="submission" date="2020-09" db="EMBL/GenBank/DDBJ databases">
        <authorList>
            <person name="Sun Q."/>
            <person name="Zhou Y."/>
        </authorList>
    </citation>
    <scope>NUCLEOTIDE SEQUENCE</scope>
    <source>
        <strain evidence="2">CGMCC 4.7201</strain>
    </source>
</reference>
<proteinExistence type="predicted"/>
<gene>
    <name evidence="2" type="ORF">GCM10012280_67450</name>
</gene>
<dbReference type="InterPro" id="IPR016032">
    <property type="entry name" value="Sig_transdc_resp-reg_C-effctor"/>
</dbReference>
<evidence type="ECO:0000313" key="2">
    <source>
        <dbReference type="EMBL" id="GGO99912.1"/>
    </source>
</evidence>
<dbReference type="AlphaFoldDB" id="A0A917ZYH7"/>
<dbReference type="Gene3D" id="3.30.450.20">
    <property type="entry name" value="PAS domain"/>
    <property type="match status" value="1"/>
</dbReference>
<evidence type="ECO:0000313" key="3">
    <source>
        <dbReference type="Proteomes" id="UP000641932"/>
    </source>
</evidence>
<feature type="domain" description="HTH luxR-type" evidence="1">
    <location>
        <begin position="152"/>
        <end position="209"/>
    </location>
</feature>
<dbReference type="InterPro" id="IPR036388">
    <property type="entry name" value="WH-like_DNA-bd_sf"/>
</dbReference>
<dbReference type="GO" id="GO:0003677">
    <property type="term" value="F:DNA binding"/>
    <property type="evidence" value="ECO:0007669"/>
    <property type="project" value="InterPro"/>
</dbReference>
<reference evidence="2" key="1">
    <citation type="journal article" date="2014" name="Int. J. Syst. Evol. Microbiol.">
        <title>Complete genome sequence of Corynebacterium casei LMG S-19264T (=DSM 44701T), isolated from a smear-ripened cheese.</title>
        <authorList>
            <consortium name="US DOE Joint Genome Institute (JGI-PGF)"/>
            <person name="Walter F."/>
            <person name="Albersmeier A."/>
            <person name="Kalinowski J."/>
            <person name="Ruckert C."/>
        </authorList>
    </citation>
    <scope>NUCLEOTIDE SEQUENCE</scope>
    <source>
        <strain evidence="2">CGMCC 4.7201</strain>
    </source>
</reference>
<evidence type="ECO:0000259" key="1">
    <source>
        <dbReference type="SMART" id="SM00421"/>
    </source>
</evidence>
<dbReference type="SMART" id="SM00421">
    <property type="entry name" value="HTH_LUXR"/>
    <property type="match status" value="1"/>
</dbReference>
<name>A0A917ZYH7_9ACTN</name>
<dbReference type="Pfam" id="PF00196">
    <property type="entry name" value="GerE"/>
    <property type="match status" value="1"/>
</dbReference>
<dbReference type="SUPFAM" id="SSF55785">
    <property type="entry name" value="PYP-like sensor domain (PAS domain)"/>
    <property type="match status" value="1"/>
</dbReference>
<dbReference type="InterPro" id="IPR000792">
    <property type="entry name" value="Tscrpt_reg_LuxR_C"/>
</dbReference>
<organism evidence="2 3">
    <name type="scientific">Wenjunlia tyrosinilytica</name>
    <dbReference type="NCBI Taxonomy" id="1544741"/>
    <lineage>
        <taxon>Bacteria</taxon>
        <taxon>Bacillati</taxon>
        <taxon>Actinomycetota</taxon>
        <taxon>Actinomycetes</taxon>
        <taxon>Kitasatosporales</taxon>
        <taxon>Streptomycetaceae</taxon>
        <taxon>Wenjunlia</taxon>
    </lineage>
</organism>
<dbReference type="EMBL" id="BMMS01000049">
    <property type="protein sequence ID" value="GGO99912.1"/>
    <property type="molecule type" value="Genomic_DNA"/>
</dbReference>
<dbReference type="InterPro" id="IPR035965">
    <property type="entry name" value="PAS-like_dom_sf"/>
</dbReference>
<dbReference type="InterPro" id="IPR013767">
    <property type="entry name" value="PAS_fold"/>
</dbReference>